<dbReference type="GO" id="GO:0016020">
    <property type="term" value="C:membrane"/>
    <property type="evidence" value="ECO:0007669"/>
    <property type="project" value="UniProtKB-SubCell"/>
</dbReference>
<feature type="transmembrane region" description="Helical" evidence="7">
    <location>
        <begin position="347"/>
        <end position="364"/>
    </location>
</feature>
<dbReference type="InterPro" id="IPR050925">
    <property type="entry name" value="Rhomboid_protease_S54"/>
</dbReference>
<dbReference type="HOGENOM" id="CLU_040141_0_0_9"/>
<evidence type="ECO:0000256" key="4">
    <source>
        <dbReference type="ARBA" id="ARBA00022801"/>
    </source>
</evidence>
<dbReference type="EMBL" id="CP002816">
    <property type="protein sequence ID" value="AEH92427.1"/>
    <property type="molecule type" value="Genomic_DNA"/>
</dbReference>
<feature type="transmembrane region" description="Helical" evidence="7">
    <location>
        <begin position="272"/>
        <end position="290"/>
    </location>
</feature>
<evidence type="ECO:0000259" key="8">
    <source>
        <dbReference type="Pfam" id="PF01694"/>
    </source>
</evidence>
<gene>
    <name evidence="9" type="ordered locus">LMM7_1422</name>
</gene>
<dbReference type="PANTHER" id="PTHR43731:SF14">
    <property type="entry name" value="PRESENILIN-ASSOCIATED RHOMBOID-LIKE PROTEIN, MITOCHONDRIAL"/>
    <property type="match status" value="1"/>
</dbReference>
<dbReference type="PANTHER" id="PTHR43731">
    <property type="entry name" value="RHOMBOID PROTEASE"/>
    <property type="match status" value="1"/>
</dbReference>
<dbReference type="SUPFAM" id="SSF144091">
    <property type="entry name" value="Rhomboid-like"/>
    <property type="match status" value="1"/>
</dbReference>
<organism evidence="9 10">
    <name type="scientific">Listeria monocytogenes serotype 4a (strain M7)</name>
    <dbReference type="NCBI Taxonomy" id="1030009"/>
    <lineage>
        <taxon>Bacteria</taxon>
        <taxon>Bacillati</taxon>
        <taxon>Bacillota</taxon>
        <taxon>Bacilli</taxon>
        <taxon>Bacillales</taxon>
        <taxon>Listeriaceae</taxon>
        <taxon>Listeria</taxon>
    </lineage>
</organism>
<dbReference type="Gene3D" id="1.25.40.10">
    <property type="entry name" value="Tetratricopeptide repeat domain"/>
    <property type="match status" value="1"/>
</dbReference>
<dbReference type="InterPro" id="IPR011990">
    <property type="entry name" value="TPR-like_helical_dom_sf"/>
</dbReference>
<feature type="domain" description="Peptidase S54 rhomboid" evidence="8">
    <location>
        <begin position="231"/>
        <end position="364"/>
    </location>
</feature>
<feature type="transmembrane region" description="Helical" evidence="7">
    <location>
        <begin position="189"/>
        <end position="207"/>
    </location>
</feature>
<evidence type="ECO:0000256" key="7">
    <source>
        <dbReference type="SAM" id="Phobius"/>
    </source>
</evidence>
<protein>
    <recommendedName>
        <fullName evidence="8">Peptidase S54 rhomboid domain-containing protein</fullName>
    </recommendedName>
</protein>
<dbReference type="InterPro" id="IPR022764">
    <property type="entry name" value="Peptidase_S54_rhomboid_dom"/>
</dbReference>
<dbReference type="PATRIC" id="fig|1030009.3.peg.1410"/>
<dbReference type="InterPro" id="IPR035952">
    <property type="entry name" value="Rhomboid-like_sf"/>
</dbReference>
<evidence type="ECO:0000313" key="9">
    <source>
        <dbReference type="EMBL" id="AEH92427.1"/>
    </source>
</evidence>
<evidence type="ECO:0000256" key="1">
    <source>
        <dbReference type="ARBA" id="ARBA00004141"/>
    </source>
</evidence>
<dbReference type="Proteomes" id="UP000000486">
    <property type="component" value="Chromosome"/>
</dbReference>
<dbReference type="Pfam" id="PF01694">
    <property type="entry name" value="Rhomboid"/>
    <property type="match status" value="1"/>
</dbReference>
<evidence type="ECO:0000256" key="2">
    <source>
        <dbReference type="ARBA" id="ARBA00009045"/>
    </source>
</evidence>
<evidence type="ECO:0000256" key="3">
    <source>
        <dbReference type="ARBA" id="ARBA00022692"/>
    </source>
</evidence>
<reference evidence="9 10" key="1">
    <citation type="journal article" date="2011" name="J. Bacteriol.">
        <title>Genome sequence of the nonpathogenic Listeria monocytogenes serovar 4a strain M7.</title>
        <authorList>
            <person name="Chen J."/>
            <person name="Xia Y."/>
            <person name="Cheng C."/>
            <person name="Fang C."/>
            <person name="Shan Y."/>
            <person name="Jin G."/>
            <person name="Fang W."/>
        </authorList>
    </citation>
    <scope>NUCLEOTIDE SEQUENCE [LARGE SCALE GENOMIC DNA]</scope>
    <source>
        <strain evidence="9 10">M7</strain>
    </source>
</reference>
<name>A0A0E0UVF6_LISMM</name>
<feature type="transmembrane region" description="Helical" evidence="7">
    <location>
        <begin position="319"/>
        <end position="341"/>
    </location>
</feature>
<feature type="transmembrane region" description="Helical" evidence="7">
    <location>
        <begin position="376"/>
        <end position="394"/>
    </location>
</feature>
<proteinExistence type="inferred from homology"/>
<comment type="subcellular location">
    <subcellularLocation>
        <location evidence="1">Membrane</location>
        <topology evidence="1">Multi-pass membrane protein</topology>
    </subcellularLocation>
</comment>
<dbReference type="GO" id="GO:0004252">
    <property type="term" value="F:serine-type endopeptidase activity"/>
    <property type="evidence" value="ECO:0007669"/>
    <property type="project" value="InterPro"/>
</dbReference>
<evidence type="ECO:0000256" key="6">
    <source>
        <dbReference type="ARBA" id="ARBA00023136"/>
    </source>
</evidence>
<dbReference type="KEGG" id="lmq:LMM7_1422"/>
<dbReference type="Gene3D" id="1.20.1540.10">
    <property type="entry name" value="Rhomboid-like"/>
    <property type="match status" value="1"/>
</dbReference>
<keyword evidence="5 7" id="KW-1133">Transmembrane helix</keyword>
<evidence type="ECO:0000313" key="10">
    <source>
        <dbReference type="Proteomes" id="UP000000486"/>
    </source>
</evidence>
<accession>A0A0E0UVF6</accession>
<dbReference type="AlphaFoldDB" id="A0A0E0UVF6"/>
<keyword evidence="3 7" id="KW-0812">Transmembrane</keyword>
<dbReference type="SUPFAM" id="SSF48452">
    <property type="entry name" value="TPR-like"/>
    <property type="match status" value="1"/>
</dbReference>
<feature type="transmembrane region" description="Helical" evidence="7">
    <location>
        <begin position="296"/>
        <end position="314"/>
    </location>
</feature>
<keyword evidence="4" id="KW-0378">Hydrolase</keyword>
<evidence type="ECO:0000256" key="5">
    <source>
        <dbReference type="ARBA" id="ARBA00022989"/>
    </source>
</evidence>
<dbReference type="FunFam" id="1.20.1540.10:FF:000036">
    <property type="entry name" value="Rhomboid family serine protease"/>
    <property type="match status" value="1"/>
</dbReference>
<sequence length="518" mass="58689">MKAGNFLSFQEQYVFWRLTNYFLGVEKYRLIHLHEEKQELWLENTSQKKRPVIRIQMKELSWANVVERDVTHTLHVTENLRKQMGRLKLPLVNIYITPFEPMGDISPFFGHSIASPNEKVKLENILLANEQMREHLDILIKTLELPEEAFVLPTEITKELVAKEREQVIAYITTKVNEEQKVARNSKPIVTYTFLGLLVAAFLWLSFQGGTTNSFNLIKWGGKFNPLIYAGEWWRFISPIFLHSGLMHLASNAVMLYIVGAWAERIYGKWRYVLILLLGGICGNIASFALNMNLSVGASTAVFAVMGALLYLVVLKPNLYAKTIGVSIASLVAINLLIDVFSSQIDIAGHIGGLVGGFLLAGALSLPKQFFHWRRLAYGISLFAVAILFLYFGYQKGEQPYDPMQANVAVQQYLQEQNKKEATKITDNLISSGSADGYSFTYASSIALQDKQVDKAEAMAKEAINIDKDIPEAHYYLSVCYRIKGDMPNAIKEANSAREFSSNPFFDSYYDELEKIKE</sequence>
<keyword evidence="6 7" id="KW-0472">Membrane</keyword>
<comment type="similarity">
    <text evidence="2">Belongs to the peptidase S54 family.</text>
</comment>
<feature type="transmembrane region" description="Helical" evidence="7">
    <location>
        <begin position="240"/>
        <end position="260"/>
    </location>
</feature>